<dbReference type="Proteomes" id="UP000464378">
    <property type="component" value="Chromosome"/>
</dbReference>
<dbReference type="PRINTS" id="PR01217">
    <property type="entry name" value="PRICHEXTENSN"/>
</dbReference>
<evidence type="ECO:0000256" key="2">
    <source>
        <dbReference type="SAM" id="SignalP"/>
    </source>
</evidence>
<feature type="compositionally biased region" description="Low complexity" evidence="1">
    <location>
        <begin position="294"/>
        <end position="304"/>
    </location>
</feature>
<protein>
    <submittedName>
        <fullName evidence="3">Uncharacterized protein</fullName>
    </submittedName>
</protein>
<keyword evidence="2" id="KW-0732">Signal</keyword>
<organism evidence="3">
    <name type="scientific">Tuwongella immobilis</name>
    <dbReference type="NCBI Taxonomy" id="692036"/>
    <lineage>
        <taxon>Bacteria</taxon>
        <taxon>Pseudomonadati</taxon>
        <taxon>Planctomycetota</taxon>
        <taxon>Planctomycetia</taxon>
        <taxon>Gemmatales</taxon>
        <taxon>Gemmataceae</taxon>
        <taxon>Tuwongella</taxon>
    </lineage>
</organism>
<accession>A0A6C2YHV3</accession>
<feature type="region of interest" description="Disordered" evidence="1">
    <location>
        <begin position="152"/>
        <end position="335"/>
    </location>
</feature>
<sequence length="335" mass="33255">MTHAWMRPWRRLTIWSLSLALGTVTMTGCSSSKQHKQTPIAPPLANRSTLGTSPNAIGTGGSSTLAKASSKSPAPGFASTKMLEGQAMGQDRFAKSPSASLDPVPGMNSSMSSSSANSAPLGVTATGGFAPMPNATSANANSGLVIPSANASTLGSAPTPRDAAAALTPSNTMNNPAASLASNATKSPGGVVATPAVRTGPPLDPTPIGTEIPKNIIQPIGASSANVGASAPPPPAPPPSPIGNPPMVNFDSSLQLPPLDPASPTAPNRPSSSTVNAAPSPPGLVMPSLPPLSQPSNPVLTLPDDPTPGGPSPTNASRNALPPPLMPTNLPPPLK</sequence>
<dbReference type="InParanoid" id="A0A6C2YHV3"/>
<keyword evidence="4" id="KW-1185">Reference proteome</keyword>
<feature type="compositionally biased region" description="Polar residues" evidence="1">
    <location>
        <begin position="46"/>
        <end position="72"/>
    </location>
</feature>
<dbReference type="RefSeq" id="WP_162656008.1">
    <property type="nucleotide sequence ID" value="NZ_LR593887.1"/>
</dbReference>
<feature type="compositionally biased region" description="Pro residues" evidence="1">
    <location>
        <begin position="279"/>
        <end position="293"/>
    </location>
</feature>
<proteinExistence type="predicted"/>
<reference evidence="3" key="1">
    <citation type="submission" date="2019-04" db="EMBL/GenBank/DDBJ databases">
        <authorList>
            <consortium name="Science for Life Laboratories"/>
        </authorList>
    </citation>
    <scope>NUCLEOTIDE SEQUENCE</scope>
    <source>
        <strain evidence="3">MBLW1</strain>
    </source>
</reference>
<evidence type="ECO:0000256" key="1">
    <source>
        <dbReference type="SAM" id="MobiDB-lite"/>
    </source>
</evidence>
<gene>
    <name evidence="3" type="ORF">GMBLW1_31190</name>
</gene>
<dbReference type="EMBL" id="LR586016">
    <property type="protein sequence ID" value="VIP00841.1"/>
    <property type="molecule type" value="Genomic_DNA"/>
</dbReference>
<feature type="compositionally biased region" description="Low complexity" evidence="1">
    <location>
        <begin position="220"/>
        <end position="230"/>
    </location>
</feature>
<dbReference type="EMBL" id="LR593887">
    <property type="protein sequence ID" value="VTR97100.1"/>
    <property type="molecule type" value="Genomic_DNA"/>
</dbReference>
<evidence type="ECO:0000313" key="3">
    <source>
        <dbReference type="EMBL" id="VIP00841.1"/>
    </source>
</evidence>
<feature type="signal peptide" evidence="2">
    <location>
        <begin position="1"/>
        <end position="27"/>
    </location>
</feature>
<feature type="chain" id="PRO_5036383845" evidence="2">
    <location>
        <begin position="28"/>
        <end position="335"/>
    </location>
</feature>
<dbReference type="PROSITE" id="PS51257">
    <property type="entry name" value="PROKAR_LIPOPROTEIN"/>
    <property type="match status" value="1"/>
</dbReference>
<dbReference type="KEGG" id="tim:GMBLW1_31190"/>
<feature type="compositionally biased region" description="Pro residues" evidence="1">
    <location>
        <begin position="231"/>
        <end position="244"/>
    </location>
</feature>
<dbReference type="AlphaFoldDB" id="A0A6C2YHV3"/>
<feature type="compositionally biased region" description="Low complexity" evidence="1">
    <location>
        <begin position="107"/>
        <end position="119"/>
    </location>
</feature>
<feature type="compositionally biased region" description="Pro residues" evidence="1">
    <location>
        <begin position="321"/>
        <end position="335"/>
    </location>
</feature>
<feature type="compositionally biased region" description="Polar residues" evidence="1">
    <location>
        <begin position="168"/>
        <end position="186"/>
    </location>
</feature>
<evidence type="ECO:0000313" key="4">
    <source>
        <dbReference type="Proteomes" id="UP000464378"/>
    </source>
</evidence>
<feature type="compositionally biased region" description="Polar residues" evidence="1">
    <location>
        <begin position="265"/>
        <end position="277"/>
    </location>
</feature>
<feature type="region of interest" description="Disordered" evidence="1">
    <location>
        <begin position="29"/>
        <end position="119"/>
    </location>
</feature>
<name>A0A6C2YHV3_9BACT</name>